<dbReference type="GO" id="GO:0005737">
    <property type="term" value="C:cytoplasm"/>
    <property type="evidence" value="ECO:0007669"/>
    <property type="project" value="UniProtKB-SubCell"/>
</dbReference>
<dbReference type="PANTHER" id="PTHR42923:SF3">
    <property type="entry name" value="PROTOPORPHYRINOGEN OXIDASE"/>
    <property type="match status" value="1"/>
</dbReference>
<feature type="domain" description="Amine oxidase" evidence="7">
    <location>
        <begin position="10"/>
        <end position="430"/>
    </location>
</feature>
<evidence type="ECO:0000313" key="9">
    <source>
        <dbReference type="Proteomes" id="UP000664795"/>
    </source>
</evidence>
<evidence type="ECO:0000256" key="1">
    <source>
        <dbReference type="ARBA" id="ARBA00001974"/>
    </source>
</evidence>
<dbReference type="Gene3D" id="1.10.3110.10">
    <property type="entry name" value="protoporphyrinogen ix oxidase, domain 3"/>
    <property type="match status" value="1"/>
</dbReference>
<dbReference type="RefSeq" id="WP_207334676.1">
    <property type="nucleotide sequence ID" value="NZ_JAFMYU010000004.1"/>
</dbReference>
<organism evidence="8 9">
    <name type="scientific">Fibrella aquatilis</name>
    <dbReference type="NCBI Taxonomy" id="2817059"/>
    <lineage>
        <taxon>Bacteria</taxon>
        <taxon>Pseudomonadati</taxon>
        <taxon>Bacteroidota</taxon>
        <taxon>Cytophagia</taxon>
        <taxon>Cytophagales</taxon>
        <taxon>Spirosomataceae</taxon>
        <taxon>Fibrella</taxon>
    </lineage>
</organism>
<dbReference type="GO" id="GO:0004729">
    <property type="term" value="F:oxygen-dependent protoporphyrinogen oxidase activity"/>
    <property type="evidence" value="ECO:0007669"/>
    <property type="project" value="UniProtKB-UniRule"/>
</dbReference>
<accession>A0A939JX64</accession>
<dbReference type="AlphaFoldDB" id="A0A939JX64"/>
<dbReference type="InterPro" id="IPR036188">
    <property type="entry name" value="FAD/NAD-bd_sf"/>
</dbReference>
<keyword evidence="5 6" id="KW-0350">Heme biosynthesis</keyword>
<reference evidence="8 9" key="1">
    <citation type="submission" date="2021-03" db="EMBL/GenBank/DDBJ databases">
        <title>Fibrella sp. HMF5036 genome sequencing and assembly.</title>
        <authorList>
            <person name="Kang H."/>
            <person name="Kim H."/>
            <person name="Bae S."/>
            <person name="Joh K."/>
        </authorList>
    </citation>
    <scope>NUCLEOTIDE SEQUENCE [LARGE SCALE GENOMIC DNA]</scope>
    <source>
        <strain evidence="8 9">HMF5036</strain>
    </source>
</reference>
<dbReference type="NCBIfam" id="TIGR00562">
    <property type="entry name" value="proto_IX_ox"/>
    <property type="match status" value="1"/>
</dbReference>
<comment type="catalytic activity">
    <reaction evidence="6">
        <text>coproporphyrinogen III + 3 O2 = coproporphyrin III + 3 H2O2</text>
        <dbReference type="Rhea" id="RHEA:43436"/>
        <dbReference type="ChEBI" id="CHEBI:15379"/>
        <dbReference type="ChEBI" id="CHEBI:16240"/>
        <dbReference type="ChEBI" id="CHEBI:57309"/>
        <dbReference type="ChEBI" id="CHEBI:131725"/>
        <dbReference type="EC" id="1.3.3.15"/>
    </reaction>
</comment>
<evidence type="ECO:0000256" key="4">
    <source>
        <dbReference type="ARBA" id="ARBA00023002"/>
    </source>
</evidence>
<evidence type="ECO:0000313" key="8">
    <source>
        <dbReference type="EMBL" id="MBO0930714.1"/>
    </source>
</evidence>
<dbReference type="SUPFAM" id="SSF51905">
    <property type="entry name" value="FAD/NAD(P)-binding domain"/>
    <property type="match status" value="1"/>
</dbReference>
<comment type="cofactor">
    <cofactor evidence="1 6">
        <name>FAD</name>
        <dbReference type="ChEBI" id="CHEBI:57692"/>
    </cofactor>
</comment>
<comment type="caution">
    <text evidence="8">The sequence shown here is derived from an EMBL/GenBank/DDBJ whole genome shotgun (WGS) entry which is preliminary data.</text>
</comment>
<keyword evidence="2 6" id="KW-0285">Flavoprotein</keyword>
<gene>
    <name evidence="8" type="primary">hemG</name>
    <name evidence="8" type="ORF">J2I48_06895</name>
</gene>
<evidence type="ECO:0000259" key="7">
    <source>
        <dbReference type="Pfam" id="PF01593"/>
    </source>
</evidence>
<keyword evidence="9" id="KW-1185">Reference proteome</keyword>
<keyword evidence="3 6" id="KW-0274">FAD</keyword>
<comment type="subcellular location">
    <subcellularLocation>
        <location evidence="6">Cytoplasm</location>
    </subcellularLocation>
</comment>
<evidence type="ECO:0000256" key="5">
    <source>
        <dbReference type="ARBA" id="ARBA00023133"/>
    </source>
</evidence>
<comment type="pathway">
    <text evidence="6">Porphyrin-containing compound metabolism; protoheme biosynthesis.</text>
</comment>
<dbReference type="GO" id="GO:0006783">
    <property type="term" value="P:heme biosynthetic process"/>
    <property type="evidence" value="ECO:0007669"/>
    <property type="project" value="UniProtKB-UniRule"/>
</dbReference>
<dbReference type="Gene3D" id="3.50.50.60">
    <property type="entry name" value="FAD/NAD(P)-binding domain"/>
    <property type="match status" value="1"/>
</dbReference>
<keyword evidence="6" id="KW-0963">Cytoplasm</keyword>
<dbReference type="Proteomes" id="UP000664795">
    <property type="component" value="Unassembled WGS sequence"/>
</dbReference>
<dbReference type="SUPFAM" id="SSF54373">
    <property type="entry name" value="FAD-linked reductases, C-terminal domain"/>
    <property type="match status" value="1"/>
</dbReference>
<dbReference type="PANTHER" id="PTHR42923">
    <property type="entry name" value="PROTOPORPHYRINOGEN OXIDASE"/>
    <property type="match status" value="1"/>
</dbReference>
<protein>
    <recommendedName>
        <fullName evidence="6">Coproporphyrinogen III oxidase</fullName>
        <ecNumber evidence="6">1.3.3.15</ecNumber>
    </recommendedName>
</protein>
<dbReference type="EMBL" id="JAFMYU010000004">
    <property type="protein sequence ID" value="MBO0930714.1"/>
    <property type="molecule type" value="Genomic_DNA"/>
</dbReference>
<dbReference type="InterPro" id="IPR004572">
    <property type="entry name" value="Protoporphyrinogen_oxidase"/>
</dbReference>
<proteinExistence type="inferred from homology"/>
<dbReference type="Pfam" id="PF01593">
    <property type="entry name" value="Amino_oxidase"/>
    <property type="match status" value="1"/>
</dbReference>
<dbReference type="Gene3D" id="3.90.660.20">
    <property type="entry name" value="Protoporphyrinogen oxidase, mitochondrial, domain 2"/>
    <property type="match status" value="1"/>
</dbReference>
<dbReference type="InterPro" id="IPR050464">
    <property type="entry name" value="Zeta_carotene_desat/Oxidored"/>
</dbReference>
<dbReference type="InterPro" id="IPR002937">
    <property type="entry name" value="Amino_oxidase"/>
</dbReference>
<comment type="similarity">
    <text evidence="6">Belongs to the protoporphyrinogen/coproporphyrinogen oxidase family. Coproporphyrinogen III oxidase subfamily.</text>
</comment>
<evidence type="ECO:0000256" key="2">
    <source>
        <dbReference type="ARBA" id="ARBA00022630"/>
    </source>
</evidence>
<keyword evidence="4 6" id="KW-0560">Oxidoreductase</keyword>
<evidence type="ECO:0000256" key="3">
    <source>
        <dbReference type="ARBA" id="ARBA00022827"/>
    </source>
</evidence>
<name>A0A939JX64_9BACT</name>
<dbReference type="EC" id="1.3.3.15" evidence="6"/>
<comment type="function">
    <text evidence="6">Involved in coproporphyrin-dependent heme b biosynthesis. Catalyzes the oxidation of coproporphyrinogen III to coproporphyrin III.</text>
</comment>
<sequence>MTTGIIGAGISGLTLAYELQQAGQDYHLWEATGQPGGYIKSVRDGVADTHPGYLRELGPNSLLGDQALLDWLDGLGLTPDLVFANDVSKSRFIFRNGAYQELPGTPPALLLGSFFSWKTKWKVFRELSNKTTSPPGETLGQFFRRRFSDEIVDYALGPFVAGIYAGDPERLLVSETFPVLLQYEREYGSVLRGLIKNQSKTGRRQSFSFREGMQMLPNALAARLEHLQFNSPVVSLERTDRSWTVHTATGSEAVDRLVLAVGTDAAARLLEGHFPAFAAALEQIEYPPMVAVHSAYKRADVAHPLNGFGGLNPAVEGRFSAGHIWSSSSFAGRCPTDEVLITTFVGGQQRADNARLPEADIRAQVHKELVESFGISATKPIFQQSFSWPRAIPQYDAKLLTVKQLVVNLEAQNLFICANWYGGVSLSDCIGKARKMGES</sequence>
<evidence type="ECO:0000256" key="6">
    <source>
        <dbReference type="RuleBase" id="RU364052"/>
    </source>
</evidence>